<evidence type="ECO:0000256" key="2">
    <source>
        <dbReference type="SAM" id="SignalP"/>
    </source>
</evidence>
<dbReference type="PROSITE" id="PS51257">
    <property type="entry name" value="PROKAR_LIPOPROTEIN"/>
    <property type="match status" value="1"/>
</dbReference>
<feature type="chain" id="PRO_5016239040" evidence="2">
    <location>
        <begin position="23"/>
        <end position="400"/>
    </location>
</feature>
<dbReference type="RefSeq" id="WP_111730775.1">
    <property type="nucleotide sequence ID" value="NZ_QHKO01000008.1"/>
</dbReference>
<name>A0A328C338_9DELT</name>
<accession>A0A328C338</accession>
<evidence type="ECO:0000313" key="3">
    <source>
        <dbReference type="EMBL" id="RAL20683.1"/>
    </source>
</evidence>
<protein>
    <submittedName>
        <fullName evidence="3">Uncharacterized protein</fullName>
    </submittedName>
</protein>
<reference evidence="3 4" key="1">
    <citation type="submission" date="2018-05" db="EMBL/GenBank/DDBJ databases">
        <title>Lujinxingia marina gen. nov. sp. nov., a new facultative anaerobic member of the class Deltaproteobacteria, and proposal of Lujinxingaceae fam. nov.</title>
        <authorList>
            <person name="Li C.-M."/>
        </authorList>
    </citation>
    <scope>NUCLEOTIDE SEQUENCE [LARGE SCALE GENOMIC DNA]</scope>
    <source>
        <strain evidence="3 4">B210</strain>
    </source>
</reference>
<dbReference type="AlphaFoldDB" id="A0A328C338"/>
<keyword evidence="2" id="KW-0732">Signal</keyword>
<dbReference type="EMBL" id="QHKO01000008">
    <property type="protein sequence ID" value="RAL20683.1"/>
    <property type="molecule type" value="Genomic_DNA"/>
</dbReference>
<comment type="caution">
    <text evidence="3">The sequence shown here is derived from an EMBL/GenBank/DDBJ whole genome shotgun (WGS) entry which is preliminary data.</text>
</comment>
<feature type="region of interest" description="Disordered" evidence="1">
    <location>
        <begin position="25"/>
        <end position="102"/>
    </location>
</feature>
<feature type="signal peptide" evidence="2">
    <location>
        <begin position="1"/>
        <end position="22"/>
    </location>
</feature>
<evidence type="ECO:0000256" key="1">
    <source>
        <dbReference type="SAM" id="MobiDB-lite"/>
    </source>
</evidence>
<dbReference type="Proteomes" id="UP000249169">
    <property type="component" value="Unassembled WGS sequence"/>
</dbReference>
<feature type="compositionally biased region" description="Acidic residues" evidence="1">
    <location>
        <begin position="41"/>
        <end position="96"/>
    </location>
</feature>
<proteinExistence type="predicted"/>
<organism evidence="3 4">
    <name type="scientific">Lujinxingia litoralis</name>
    <dbReference type="NCBI Taxonomy" id="2211119"/>
    <lineage>
        <taxon>Bacteria</taxon>
        <taxon>Deltaproteobacteria</taxon>
        <taxon>Bradymonadales</taxon>
        <taxon>Lujinxingiaceae</taxon>
        <taxon>Lujinxingia</taxon>
    </lineage>
</organism>
<sequence>MKWTQMKWTHGLVMLAVVLASACGEDGGPRRTQDAGFDVGDPVEDVGGGEDADGGEDVDAGEDADGGEDVDAGEDADGGEDVDAGEDADAGDEDSEFLLGPEVGVSDGTFDTRLSAAFDGVVSQPPSESAWTAIYENLDKEPLLYKEFRCEMRLQGVEVHPPTDSFLLYDEVSFPQGGSGQAVLVGRKAASSFWYTLATRPFEAQGPVVFSPEELPTASDYVAYGVIFEADSPLVARVQVAEVRFWGYCASPEHEIAWHTTPWQCTGVVCEDTVNPGGTGERQVRCQRDTGDRAHPDFCEEEMPATTGQSCVLSCPYELVYVGARPFTYDNQSGWLHEGISSSRTGPLPGSVSQATTREEIEGKPCSVLAEDPLAYFVGLRCREETPEGEAQLYCAFRCE</sequence>
<gene>
    <name evidence="3" type="ORF">DL240_15305</name>
</gene>
<keyword evidence="4" id="KW-1185">Reference proteome</keyword>
<dbReference type="OrthoDB" id="5485009at2"/>
<evidence type="ECO:0000313" key="4">
    <source>
        <dbReference type="Proteomes" id="UP000249169"/>
    </source>
</evidence>